<dbReference type="AlphaFoldDB" id="A0A6J4U7W8"/>
<organism evidence="1">
    <name type="scientific">uncultured Thermomicrobiales bacterium</name>
    <dbReference type="NCBI Taxonomy" id="1645740"/>
    <lineage>
        <taxon>Bacteria</taxon>
        <taxon>Pseudomonadati</taxon>
        <taxon>Thermomicrobiota</taxon>
        <taxon>Thermomicrobia</taxon>
        <taxon>Thermomicrobiales</taxon>
        <taxon>environmental samples</taxon>
    </lineage>
</organism>
<reference evidence="1" key="1">
    <citation type="submission" date="2020-02" db="EMBL/GenBank/DDBJ databases">
        <authorList>
            <person name="Meier V. D."/>
        </authorList>
    </citation>
    <scope>NUCLEOTIDE SEQUENCE</scope>
    <source>
        <strain evidence="1">AVDCRST_MAG70</strain>
    </source>
</reference>
<name>A0A6J4U7W8_9BACT</name>
<protein>
    <submittedName>
        <fullName evidence="1">Uncharacterized protein</fullName>
    </submittedName>
</protein>
<proteinExistence type="predicted"/>
<accession>A0A6J4U7W8</accession>
<gene>
    <name evidence="1" type="ORF">AVDCRST_MAG70-258</name>
</gene>
<sequence>MLPCTQIPSPYDAARRRGIGVRSSFSSGRYDETRRGIGHVPREVAAPDVRWGQCDDGTGR</sequence>
<evidence type="ECO:0000313" key="1">
    <source>
        <dbReference type="EMBL" id="CAA9542881.1"/>
    </source>
</evidence>
<dbReference type="EMBL" id="CADCWH010000043">
    <property type="protein sequence ID" value="CAA9542881.1"/>
    <property type="molecule type" value="Genomic_DNA"/>
</dbReference>